<feature type="transmembrane region" description="Helical" evidence="7">
    <location>
        <begin position="20"/>
        <end position="40"/>
    </location>
</feature>
<comment type="subcellular location">
    <subcellularLocation>
        <location evidence="1">Membrane</location>
        <topology evidence="1">Multi-pass membrane protein</topology>
    </subcellularLocation>
</comment>
<dbReference type="PANTHER" id="PTHR33048:SF161">
    <property type="entry name" value="INTEGRAL MEMBRANE PROTEIN"/>
    <property type="match status" value="1"/>
</dbReference>
<reference evidence="9" key="2">
    <citation type="submission" date="2023-06" db="EMBL/GenBank/DDBJ databases">
        <authorList>
            <consortium name="Lawrence Berkeley National Laboratory"/>
            <person name="Haridas S."/>
            <person name="Hensen N."/>
            <person name="Bonometti L."/>
            <person name="Westerberg I."/>
            <person name="Brannstrom I.O."/>
            <person name="Guillou S."/>
            <person name="Cros-Aarteil S."/>
            <person name="Calhoun S."/>
            <person name="Kuo A."/>
            <person name="Mondo S."/>
            <person name="Pangilinan J."/>
            <person name="Riley R."/>
            <person name="LaButti K."/>
            <person name="Andreopoulos B."/>
            <person name="Lipzen A."/>
            <person name="Chen C."/>
            <person name="Yanf M."/>
            <person name="Daum C."/>
            <person name="Ng V."/>
            <person name="Clum A."/>
            <person name="Steindorff A."/>
            <person name="Ohm R."/>
            <person name="Martin F."/>
            <person name="Silar P."/>
            <person name="Natvig D."/>
            <person name="Lalanne C."/>
            <person name="Gautier V."/>
            <person name="Ament-velasquez S.L."/>
            <person name="Kruys A."/>
            <person name="Hutchinson M.I."/>
            <person name="Powell A.J."/>
            <person name="Barry K."/>
            <person name="Miller A.N."/>
            <person name="Grigoriev I.V."/>
            <person name="Debuchy R."/>
            <person name="Gladieux P."/>
            <person name="Thoren M.H."/>
            <person name="Johannesson H."/>
        </authorList>
    </citation>
    <scope>NUCLEOTIDE SEQUENCE</scope>
    <source>
        <strain evidence="9">CBS 232.78</strain>
    </source>
</reference>
<dbReference type="Proteomes" id="UP001285441">
    <property type="component" value="Unassembled WGS sequence"/>
</dbReference>
<proteinExistence type="inferred from homology"/>
<dbReference type="AlphaFoldDB" id="A0AAE0N8D2"/>
<evidence type="ECO:0000259" key="8">
    <source>
        <dbReference type="Pfam" id="PF20684"/>
    </source>
</evidence>
<gene>
    <name evidence="9" type="ORF">B0H63DRAFT_418684</name>
</gene>
<feature type="transmembrane region" description="Helical" evidence="7">
    <location>
        <begin position="247"/>
        <end position="270"/>
    </location>
</feature>
<accession>A0AAE0N8D2</accession>
<dbReference type="Pfam" id="PF20684">
    <property type="entry name" value="Fung_rhodopsin"/>
    <property type="match status" value="1"/>
</dbReference>
<comment type="caution">
    <text evidence="9">The sequence shown here is derived from an EMBL/GenBank/DDBJ whole genome shotgun (WGS) entry which is preliminary data.</text>
</comment>
<evidence type="ECO:0000256" key="4">
    <source>
        <dbReference type="ARBA" id="ARBA00023136"/>
    </source>
</evidence>
<keyword evidence="4 7" id="KW-0472">Membrane</keyword>
<feature type="transmembrane region" description="Helical" evidence="7">
    <location>
        <begin position="132"/>
        <end position="151"/>
    </location>
</feature>
<evidence type="ECO:0000256" key="6">
    <source>
        <dbReference type="SAM" id="MobiDB-lite"/>
    </source>
</evidence>
<keyword evidence="10" id="KW-1185">Reference proteome</keyword>
<feature type="transmembrane region" description="Helical" evidence="7">
    <location>
        <begin position="52"/>
        <end position="75"/>
    </location>
</feature>
<sequence>MGGAFKFKEFPVLPIVSAHLIINCIITFLAVTAVGLRVLTRYQSGAKLWWDDYLILLAVPQGIGMLVIQGMYTNMGVGFPLEETMENLVPILKMLVAYELIFCTAISTIKLSVMLFYLRVFVNQGLRLATKLAMGFVVLWSTGNFLQVFLLCRPFAASYNPAIKGKCGNQVASFIAIGAFNIVTDILILALPIPTVWALKMATAAKIGLTAVFALGLIVCVISVVRIVTLTNLDMTHLTETMIWPDFWSAMEINLAILCVSMPMLGTLFARCTPSSRRGASKLEGPSGSGTSGSGFNRLKNRSGRRDDEEFGLESIYHAGLEEQLNSHSLGAGAPPSSKTSRNAPTCTGGAMDDAGSEIVLNGASAETLIDEKEDSRAIKVQTKWTISTEHR</sequence>
<name>A0AAE0N8D2_9PEZI</name>
<feature type="transmembrane region" description="Helical" evidence="7">
    <location>
        <begin position="95"/>
        <end position="120"/>
    </location>
</feature>
<evidence type="ECO:0000256" key="7">
    <source>
        <dbReference type="SAM" id="Phobius"/>
    </source>
</evidence>
<keyword evidence="3 7" id="KW-1133">Transmembrane helix</keyword>
<dbReference type="GO" id="GO:0016020">
    <property type="term" value="C:membrane"/>
    <property type="evidence" value="ECO:0007669"/>
    <property type="project" value="UniProtKB-SubCell"/>
</dbReference>
<evidence type="ECO:0000256" key="5">
    <source>
        <dbReference type="ARBA" id="ARBA00038359"/>
    </source>
</evidence>
<feature type="domain" description="Rhodopsin" evidence="8">
    <location>
        <begin position="36"/>
        <end position="270"/>
    </location>
</feature>
<evidence type="ECO:0000256" key="3">
    <source>
        <dbReference type="ARBA" id="ARBA00022989"/>
    </source>
</evidence>
<feature type="transmembrane region" description="Helical" evidence="7">
    <location>
        <begin position="171"/>
        <end position="191"/>
    </location>
</feature>
<protein>
    <recommendedName>
        <fullName evidence="8">Rhodopsin domain-containing protein</fullName>
    </recommendedName>
</protein>
<keyword evidence="2 7" id="KW-0812">Transmembrane</keyword>
<feature type="transmembrane region" description="Helical" evidence="7">
    <location>
        <begin position="203"/>
        <end position="227"/>
    </location>
</feature>
<evidence type="ECO:0000256" key="1">
    <source>
        <dbReference type="ARBA" id="ARBA00004141"/>
    </source>
</evidence>
<evidence type="ECO:0000313" key="9">
    <source>
        <dbReference type="EMBL" id="KAK3374546.1"/>
    </source>
</evidence>
<reference evidence="9" key="1">
    <citation type="journal article" date="2023" name="Mol. Phylogenet. Evol.">
        <title>Genome-scale phylogeny and comparative genomics of the fungal order Sordariales.</title>
        <authorList>
            <person name="Hensen N."/>
            <person name="Bonometti L."/>
            <person name="Westerberg I."/>
            <person name="Brannstrom I.O."/>
            <person name="Guillou S."/>
            <person name="Cros-Aarteil S."/>
            <person name="Calhoun S."/>
            <person name="Haridas S."/>
            <person name="Kuo A."/>
            <person name="Mondo S."/>
            <person name="Pangilinan J."/>
            <person name="Riley R."/>
            <person name="LaButti K."/>
            <person name="Andreopoulos B."/>
            <person name="Lipzen A."/>
            <person name="Chen C."/>
            <person name="Yan M."/>
            <person name="Daum C."/>
            <person name="Ng V."/>
            <person name="Clum A."/>
            <person name="Steindorff A."/>
            <person name="Ohm R.A."/>
            <person name="Martin F."/>
            <person name="Silar P."/>
            <person name="Natvig D.O."/>
            <person name="Lalanne C."/>
            <person name="Gautier V."/>
            <person name="Ament-Velasquez S.L."/>
            <person name="Kruys A."/>
            <person name="Hutchinson M.I."/>
            <person name="Powell A.J."/>
            <person name="Barry K."/>
            <person name="Miller A.N."/>
            <person name="Grigoriev I.V."/>
            <person name="Debuchy R."/>
            <person name="Gladieux P."/>
            <person name="Hiltunen Thoren M."/>
            <person name="Johannesson H."/>
        </authorList>
    </citation>
    <scope>NUCLEOTIDE SEQUENCE</scope>
    <source>
        <strain evidence="9">CBS 232.78</strain>
    </source>
</reference>
<dbReference type="InterPro" id="IPR052337">
    <property type="entry name" value="SAT4-like"/>
</dbReference>
<comment type="similarity">
    <text evidence="5">Belongs to the SAT4 family.</text>
</comment>
<evidence type="ECO:0000313" key="10">
    <source>
        <dbReference type="Proteomes" id="UP001285441"/>
    </source>
</evidence>
<evidence type="ECO:0000256" key="2">
    <source>
        <dbReference type="ARBA" id="ARBA00022692"/>
    </source>
</evidence>
<dbReference type="PANTHER" id="PTHR33048">
    <property type="entry name" value="PTH11-LIKE INTEGRAL MEMBRANE PROTEIN (AFU_ORTHOLOGUE AFUA_5G11245)"/>
    <property type="match status" value="1"/>
</dbReference>
<feature type="region of interest" description="Disordered" evidence="6">
    <location>
        <begin position="277"/>
        <end position="307"/>
    </location>
</feature>
<feature type="compositionally biased region" description="Polar residues" evidence="6">
    <location>
        <begin position="337"/>
        <end position="346"/>
    </location>
</feature>
<organism evidence="9 10">
    <name type="scientific">Podospora didyma</name>
    <dbReference type="NCBI Taxonomy" id="330526"/>
    <lineage>
        <taxon>Eukaryota</taxon>
        <taxon>Fungi</taxon>
        <taxon>Dikarya</taxon>
        <taxon>Ascomycota</taxon>
        <taxon>Pezizomycotina</taxon>
        <taxon>Sordariomycetes</taxon>
        <taxon>Sordariomycetidae</taxon>
        <taxon>Sordariales</taxon>
        <taxon>Podosporaceae</taxon>
        <taxon>Podospora</taxon>
    </lineage>
</organism>
<dbReference type="EMBL" id="JAULSW010000007">
    <property type="protein sequence ID" value="KAK3374546.1"/>
    <property type="molecule type" value="Genomic_DNA"/>
</dbReference>
<dbReference type="InterPro" id="IPR049326">
    <property type="entry name" value="Rhodopsin_dom_fungi"/>
</dbReference>
<feature type="region of interest" description="Disordered" evidence="6">
    <location>
        <begin position="327"/>
        <end position="355"/>
    </location>
</feature>